<dbReference type="InterPro" id="IPR041524">
    <property type="entry name" value="GH131_N"/>
</dbReference>
<gene>
    <name evidence="3" type="ORF">GSTUM_00001268001</name>
</gene>
<dbReference type="RefSeq" id="XP_002838679.1">
    <property type="nucleotide sequence ID" value="XM_002838633.1"/>
</dbReference>
<dbReference type="EMBL" id="FN430174">
    <property type="protein sequence ID" value="CAZ82870.1"/>
    <property type="molecule type" value="Genomic_DNA"/>
</dbReference>
<evidence type="ECO:0000313" key="4">
    <source>
        <dbReference type="Proteomes" id="UP000006911"/>
    </source>
</evidence>
<dbReference type="Gene3D" id="2.60.120.1160">
    <property type="match status" value="1"/>
</dbReference>
<dbReference type="AlphaFoldDB" id="D5GEC7"/>
<accession>D5GEC7</accession>
<keyword evidence="1" id="KW-0732">Signal</keyword>
<feature type="signal peptide" evidence="1">
    <location>
        <begin position="1"/>
        <end position="17"/>
    </location>
</feature>
<dbReference type="STRING" id="656061.D5GEC7"/>
<dbReference type="PANTHER" id="PTHR34612">
    <property type="entry name" value="GH131_N DOMAIN-CONTAINING PROTEIN"/>
    <property type="match status" value="1"/>
</dbReference>
<dbReference type="Proteomes" id="UP000006911">
    <property type="component" value="Unassembled WGS sequence"/>
</dbReference>
<name>D5GEC7_TUBMM</name>
<sequence length="297" mass="32464">MIPAIFFLSSFATAALAAPKVIWEGRLKMNFSAADLDKPTTSPYNAEFVLGAGQKWSEQLLFPSMSVTGPSLFDLGYPDYRKPIEVTINDKSIFTPGGNAQKGFRRSELLPSTNNGTDATVQGTTTLHFSVKEDVHRPLNYSHQYEIVFIETNDFSSHVWTLKTGTPFGSSEVPAKDARTLRLGGSTAGGKAEEVLFSVPFDTGCWHNFAVQTNWVDNTISVWHSTGYGLLSEVVKTRANNATGKGQAHIGILKLPTPPATDLSHEGYQPSDINEGLIYGGLFVEDWSQNGVSRTPW</sequence>
<evidence type="ECO:0000313" key="3">
    <source>
        <dbReference type="EMBL" id="CAZ82870.1"/>
    </source>
</evidence>
<feature type="domain" description="Glycoside hydrolase 131 catalytic N-terminal" evidence="2">
    <location>
        <begin position="21"/>
        <end position="286"/>
    </location>
</feature>
<dbReference type="InParanoid" id="D5GEC7"/>
<proteinExistence type="predicted"/>
<dbReference type="OMA" id="HGENQTW"/>
<dbReference type="HOGENOM" id="CLU_063723_1_0_1"/>
<dbReference type="PANTHER" id="PTHR34612:SF2">
    <property type="entry name" value="GLYCOSIDE HYDROLASE 131 CATALYTIC N-TERMINAL DOMAIN-CONTAINING PROTEIN"/>
    <property type="match status" value="1"/>
</dbReference>
<dbReference type="KEGG" id="tml:GSTUM_00001268001"/>
<keyword evidence="4" id="KW-1185">Reference proteome</keyword>
<protein>
    <submittedName>
        <fullName evidence="3">(Perigord truffle) hypothetical protein</fullName>
    </submittedName>
</protein>
<dbReference type="GeneID" id="9185526"/>
<dbReference type="Pfam" id="PF18271">
    <property type="entry name" value="GH131_N"/>
    <property type="match status" value="1"/>
</dbReference>
<feature type="chain" id="PRO_5003072059" evidence="1">
    <location>
        <begin position="18"/>
        <end position="297"/>
    </location>
</feature>
<organism evidence="3 4">
    <name type="scientific">Tuber melanosporum (strain Mel28)</name>
    <name type="common">Perigord black truffle</name>
    <dbReference type="NCBI Taxonomy" id="656061"/>
    <lineage>
        <taxon>Eukaryota</taxon>
        <taxon>Fungi</taxon>
        <taxon>Dikarya</taxon>
        <taxon>Ascomycota</taxon>
        <taxon>Pezizomycotina</taxon>
        <taxon>Pezizomycetes</taxon>
        <taxon>Pezizales</taxon>
        <taxon>Tuberaceae</taxon>
        <taxon>Tuber</taxon>
    </lineage>
</organism>
<evidence type="ECO:0000256" key="1">
    <source>
        <dbReference type="SAM" id="SignalP"/>
    </source>
</evidence>
<reference evidence="3 4" key="1">
    <citation type="journal article" date="2010" name="Nature">
        <title>Perigord black truffle genome uncovers evolutionary origins and mechanisms of symbiosis.</title>
        <authorList>
            <person name="Martin F."/>
            <person name="Kohler A."/>
            <person name="Murat C."/>
            <person name="Balestrini R."/>
            <person name="Coutinho P.M."/>
            <person name="Jaillon O."/>
            <person name="Montanini B."/>
            <person name="Morin E."/>
            <person name="Noel B."/>
            <person name="Percudani R."/>
            <person name="Porcel B."/>
            <person name="Rubini A."/>
            <person name="Amicucci A."/>
            <person name="Amselem J."/>
            <person name="Anthouard V."/>
            <person name="Arcioni S."/>
            <person name="Artiguenave F."/>
            <person name="Aury J.M."/>
            <person name="Ballario P."/>
            <person name="Bolchi A."/>
            <person name="Brenna A."/>
            <person name="Brun A."/>
            <person name="Buee M."/>
            <person name="Cantarel B."/>
            <person name="Chevalier G."/>
            <person name="Couloux A."/>
            <person name="Da Silva C."/>
            <person name="Denoeud F."/>
            <person name="Duplessis S."/>
            <person name="Ghignone S."/>
            <person name="Hilselberger B."/>
            <person name="Iotti M."/>
            <person name="Marcais B."/>
            <person name="Mello A."/>
            <person name="Miranda M."/>
            <person name="Pacioni G."/>
            <person name="Quesneville H."/>
            <person name="Riccioni C."/>
            <person name="Ruotolo R."/>
            <person name="Splivallo R."/>
            <person name="Stocchi V."/>
            <person name="Tisserant E."/>
            <person name="Viscomi A.R."/>
            <person name="Zambonelli A."/>
            <person name="Zampieri E."/>
            <person name="Henrissat B."/>
            <person name="Lebrun M.H."/>
            <person name="Paolocci F."/>
            <person name="Bonfante P."/>
            <person name="Ottonello S."/>
            <person name="Wincker P."/>
        </authorList>
    </citation>
    <scope>NUCLEOTIDE SEQUENCE [LARGE SCALE GENOMIC DNA]</scope>
    <source>
        <strain evidence="3 4">Mel28</strain>
    </source>
</reference>
<dbReference type="eggNOG" id="ENOG502SKJS">
    <property type="taxonomic scope" value="Eukaryota"/>
</dbReference>
<evidence type="ECO:0000259" key="2">
    <source>
        <dbReference type="Pfam" id="PF18271"/>
    </source>
</evidence>